<sequence length="330" mass="37390">MKKTVSLMMLVAGTFLASCSSLQTISFDQLQAGDVSFPDAVRKVAVINNMPVFKAKDNHEILSAELEGDGKVASEALAENIANVNYFDQVVICDSAFRATDEVPRANVVLTKEEIQKLSEDLGVDMILSFDRIHIQTKPGILLYPDYPVPVDAVDGIISPIIRLYIPSRDKPLFVVAKQDTISWEMSPALSDQTIVKEASEFAASVPVEHLLPHWNEVTRFYYDGGNIEMRDAGVCLRENDWDGAYNLWNTAYEKRKGQQKMKAAFNIALYYEIKDNMKQARDWLGKARKLVKSGSRDEQLIDFYSSELEEREGKLSRLRIQMKRFDDNF</sequence>
<evidence type="ECO:0000313" key="1">
    <source>
        <dbReference type="EMBL" id="TGY68637.1"/>
    </source>
</evidence>
<dbReference type="PROSITE" id="PS51257">
    <property type="entry name" value="PROKAR_LIPOPROTEIN"/>
    <property type="match status" value="1"/>
</dbReference>
<dbReference type="RefSeq" id="WP_032941652.1">
    <property type="nucleotide sequence ID" value="NZ_CAKOCL010000027.1"/>
</dbReference>
<reference evidence="1 2" key="1">
    <citation type="submission" date="2019-04" db="EMBL/GenBank/DDBJ databases">
        <title>Microbes associate with the intestines of laboratory mice.</title>
        <authorList>
            <person name="Navarre W."/>
            <person name="Wong E."/>
            <person name="Huang K."/>
            <person name="Tropini C."/>
            <person name="Ng K."/>
            <person name="Yu B."/>
        </authorList>
    </citation>
    <scope>NUCLEOTIDE SEQUENCE [LARGE SCALE GENOMIC DNA]</scope>
    <source>
        <strain evidence="1 2">NM22_B1</strain>
    </source>
</reference>
<proteinExistence type="predicted"/>
<dbReference type="Pfam" id="PF19867">
    <property type="entry name" value="DUF6340"/>
    <property type="match status" value="1"/>
</dbReference>
<dbReference type="InterPro" id="IPR045921">
    <property type="entry name" value="DUF6340"/>
</dbReference>
<dbReference type="EMBL" id="SRYJ01000037">
    <property type="protein sequence ID" value="TGY68637.1"/>
    <property type="molecule type" value="Genomic_DNA"/>
</dbReference>
<dbReference type="OrthoDB" id="1115705at2"/>
<evidence type="ECO:0000313" key="2">
    <source>
        <dbReference type="Proteomes" id="UP000310760"/>
    </source>
</evidence>
<gene>
    <name evidence="1" type="ORF">E5339_15475</name>
</gene>
<organism evidence="1 2">
    <name type="scientific">Phocaeicola sartorii</name>
    <dbReference type="NCBI Taxonomy" id="671267"/>
    <lineage>
        <taxon>Bacteria</taxon>
        <taxon>Pseudomonadati</taxon>
        <taxon>Bacteroidota</taxon>
        <taxon>Bacteroidia</taxon>
        <taxon>Bacteroidales</taxon>
        <taxon>Bacteroidaceae</taxon>
        <taxon>Phocaeicola</taxon>
    </lineage>
</organism>
<dbReference type="GeneID" id="82154791"/>
<name>A0A4S2FIE1_9BACT</name>
<accession>A0A4S2FIE1</accession>
<comment type="caution">
    <text evidence="1">The sequence shown here is derived from an EMBL/GenBank/DDBJ whole genome shotgun (WGS) entry which is preliminary data.</text>
</comment>
<dbReference type="AlphaFoldDB" id="A0A4S2FIE1"/>
<protein>
    <submittedName>
        <fullName evidence="1">Uncharacterized protein</fullName>
    </submittedName>
</protein>
<dbReference type="Proteomes" id="UP000310760">
    <property type="component" value="Unassembled WGS sequence"/>
</dbReference>